<accession>A0A6G1JE15</accession>
<organism evidence="3 4">
    <name type="scientific">Lentithecium fluviatile CBS 122367</name>
    <dbReference type="NCBI Taxonomy" id="1168545"/>
    <lineage>
        <taxon>Eukaryota</taxon>
        <taxon>Fungi</taxon>
        <taxon>Dikarya</taxon>
        <taxon>Ascomycota</taxon>
        <taxon>Pezizomycotina</taxon>
        <taxon>Dothideomycetes</taxon>
        <taxon>Pleosporomycetidae</taxon>
        <taxon>Pleosporales</taxon>
        <taxon>Massarineae</taxon>
        <taxon>Lentitheciaceae</taxon>
        <taxon>Lentithecium</taxon>
    </lineage>
</organism>
<evidence type="ECO:0000256" key="1">
    <source>
        <dbReference type="SAM" id="Phobius"/>
    </source>
</evidence>
<evidence type="ECO:0000313" key="3">
    <source>
        <dbReference type="EMBL" id="KAF2688678.1"/>
    </source>
</evidence>
<evidence type="ECO:0000256" key="2">
    <source>
        <dbReference type="SAM" id="SignalP"/>
    </source>
</evidence>
<dbReference type="InterPro" id="IPR015915">
    <property type="entry name" value="Kelch-typ_b-propeller"/>
</dbReference>
<gene>
    <name evidence="3" type="ORF">K458DRAFT_292990</name>
</gene>
<dbReference type="Gene3D" id="2.120.10.80">
    <property type="entry name" value="Kelch-type beta propeller"/>
    <property type="match status" value="2"/>
</dbReference>
<reference evidence="3" key="1">
    <citation type="journal article" date="2020" name="Stud. Mycol.">
        <title>101 Dothideomycetes genomes: a test case for predicting lifestyles and emergence of pathogens.</title>
        <authorList>
            <person name="Haridas S."/>
            <person name="Albert R."/>
            <person name="Binder M."/>
            <person name="Bloem J."/>
            <person name="Labutti K."/>
            <person name="Salamov A."/>
            <person name="Andreopoulos B."/>
            <person name="Baker S."/>
            <person name="Barry K."/>
            <person name="Bills G."/>
            <person name="Bluhm B."/>
            <person name="Cannon C."/>
            <person name="Castanera R."/>
            <person name="Culley D."/>
            <person name="Daum C."/>
            <person name="Ezra D."/>
            <person name="Gonzalez J."/>
            <person name="Henrissat B."/>
            <person name="Kuo A."/>
            <person name="Liang C."/>
            <person name="Lipzen A."/>
            <person name="Lutzoni F."/>
            <person name="Magnuson J."/>
            <person name="Mondo S."/>
            <person name="Nolan M."/>
            <person name="Ohm R."/>
            <person name="Pangilinan J."/>
            <person name="Park H.-J."/>
            <person name="Ramirez L."/>
            <person name="Alfaro M."/>
            <person name="Sun H."/>
            <person name="Tritt A."/>
            <person name="Yoshinaga Y."/>
            <person name="Zwiers L.-H."/>
            <person name="Turgeon B."/>
            <person name="Goodwin S."/>
            <person name="Spatafora J."/>
            <person name="Crous P."/>
            <person name="Grigoriev I."/>
        </authorList>
    </citation>
    <scope>NUCLEOTIDE SEQUENCE</scope>
    <source>
        <strain evidence="3">CBS 122367</strain>
    </source>
</reference>
<keyword evidence="1" id="KW-1133">Transmembrane helix</keyword>
<feature type="transmembrane region" description="Helical" evidence="1">
    <location>
        <begin position="503"/>
        <end position="525"/>
    </location>
</feature>
<dbReference type="EMBL" id="MU005573">
    <property type="protein sequence ID" value="KAF2688678.1"/>
    <property type="molecule type" value="Genomic_DNA"/>
</dbReference>
<proteinExistence type="predicted"/>
<keyword evidence="1" id="KW-0812">Transmembrane</keyword>
<dbReference type="OrthoDB" id="10251809at2759"/>
<keyword evidence="1" id="KW-0472">Membrane</keyword>
<feature type="signal peptide" evidence="2">
    <location>
        <begin position="1"/>
        <end position="22"/>
    </location>
</feature>
<keyword evidence="2" id="KW-0732">Signal</keyword>
<dbReference type="InterPro" id="IPR011043">
    <property type="entry name" value="Gal_Oxase/kelch_b-propeller"/>
</dbReference>
<dbReference type="AlphaFoldDB" id="A0A6G1JE15"/>
<protein>
    <recommendedName>
        <fullName evidence="5">Cell wall anchored protein</fullName>
    </recommendedName>
</protein>
<dbReference type="Proteomes" id="UP000799291">
    <property type="component" value="Unassembled WGS sequence"/>
</dbReference>
<dbReference type="SUPFAM" id="SSF50965">
    <property type="entry name" value="Galactose oxidase, central domain"/>
    <property type="match status" value="1"/>
</dbReference>
<evidence type="ECO:0000313" key="4">
    <source>
        <dbReference type="Proteomes" id="UP000799291"/>
    </source>
</evidence>
<name>A0A6G1JE15_9PLEO</name>
<keyword evidence="4" id="KW-1185">Reference proteome</keyword>
<sequence>MIPSKIVLYQLILYLLASTATAELPTVWKPYDAVTYSCQRRYHQSVIKGNTLFIHGGVQTYNLPGQNTWTNSTLGYKMDPYLLQVDLRHWWNWHENISYVATEETADPDTDEKVRDAMHSGTMFHGRYNDTKIYTYGGSTFRGNESFPNKDTGFHYSEEHPLWSFDNDSEVWNSYANQFSPPSYGAAAEAPDQGLAFYLSGRTDNGTAPSTLQDGDSQTLLDGMMVIDMVQHMAKNISITGMTDNQPRIGSALQYAPGIGTNGILVALGGRVFDGKRKISSREKGRLLDFSTVDVFDINSYLKNSQSNGNGTWYSQRTSGTVPEPRIDFCTIITSAPDNSSHNIWVYGGQNPTTENGPTYYDDTHVLSLHSFTWIKMHQGYKPRWGHTCHLAGGNQMITVGGHNEFEDICDWHTTGVGVLNLYRAGWSPVFQASGNDNRLNFKIVNQIGRTQSGNATKREPEKRWDSAEFEGIMNKTRIYDNFSGTITAKGSDDSEASAKPELVITVAASVGAIVFIAAFTYLTFLYRRYRNPPSPVASPEPHNLEETDDSTCKFELPGEHGWCEANGSDGKHEYPGGSARAEADPGHSVTYAAEVPTTNFGMNGRWGIPVVRTRRPTLLGGSESESESTKGWTEGNDRVLLVKPVRTGGDVV</sequence>
<feature type="chain" id="PRO_5026200450" description="Cell wall anchored protein" evidence="2">
    <location>
        <begin position="23"/>
        <end position="653"/>
    </location>
</feature>
<evidence type="ECO:0008006" key="5">
    <source>
        <dbReference type="Google" id="ProtNLM"/>
    </source>
</evidence>